<reference evidence="1 2" key="1">
    <citation type="submission" date="2021-06" db="EMBL/GenBank/DDBJ databases">
        <title>Caerostris darwini draft genome.</title>
        <authorList>
            <person name="Kono N."/>
            <person name="Arakawa K."/>
        </authorList>
    </citation>
    <scope>NUCLEOTIDE SEQUENCE [LARGE SCALE GENOMIC DNA]</scope>
</reference>
<sequence length="106" mass="12824">MDIRTMLNLCWTVWIRIWNSPGFKILLALCCMLILEELLIVCPGFREFFYSQECQSFLVSPFFQRFRDLPCFENSQFFQTFFAYLILRTHYSTDDDYGQRNDDDLD</sequence>
<accession>A0AAV4V291</accession>
<proteinExistence type="predicted"/>
<evidence type="ECO:0008006" key="3">
    <source>
        <dbReference type="Google" id="ProtNLM"/>
    </source>
</evidence>
<protein>
    <recommendedName>
        <fullName evidence="3">Secreted protein</fullName>
    </recommendedName>
</protein>
<dbReference type="AlphaFoldDB" id="A0AAV4V291"/>
<gene>
    <name evidence="1" type="ORF">CDAR_523271</name>
</gene>
<comment type="caution">
    <text evidence="1">The sequence shown here is derived from an EMBL/GenBank/DDBJ whole genome shotgun (WGS) entry which is preliminary data.</text>
</comment>
<evidence type="ECO:0000313" key="1">
    <source>
        <dbReference type="EMBL" id="GIY64307.1"/>
    </source>
</evidence>
<organism evidence="1 2">
    <name type="scientific">Caerostris darwini</name>
    <dbReference type="NCBI Taxonomy" id="1538125"/>
    <lineage>
        <taxon>Eukaryota</taxon>
        <taxon>Metazoa</taxon>
        <taxon>Ecdysozoa</taxon>
        <taxon>Arthropoda</taxon>
        <taxon>Chelicerata</taxon>
        <taxon>Arachnida</taxon>
        <taxon>Araneae</taxon>
        <taxon>Araneomorphae</taxon>
        <taxon>Entelegynae</taxon>
        <taxon>Araneoidea</taxon>
        <taxon>Araneidae</taxon>
        <taxon>Caerostris</taxon>
    </lineage>
</organism>
<dbReference type="EMBL" id="BPLQ01012309">
    <property type="protein sequence ID" value="GIY64307.1"/>
    <property type="molecule type" value="Genomic_DNA"/>
</dbReference>
<evidence type="ECO:0000313" key="2">
    <source>
        <dbReference type="Proteomes" id="UP001054837"/>
    </source>
</evidence>
<name>A0AAV4V291_9ARAC</name>
<keyword evidence="2" id="KW-1185">Reference proteome</keyword>
<dbReference type="Proteomes" id="UP001054837">
    <property type="component" value="Unassembled WGS sequence"/>
</dbReference>